<dbReference type="GO" id="GO:0003735">
    <property type="term" value="F:structural constituent of ribosome"/>
    <property type="evidence" value="ECO:0007669"/>
    <property type="project" value="InterPro"/>
</dbReference>
<name>A0A4Y7QL27_9AGAM</name>
<dbReference type="PANTHER" id="PTHR28066">
    <property type="entry name" value="37S RIBOSOMAL PROTEIN MRP10, MITOCHONDRIAL"/>
    <property type="match status" value="1"/>
</dbReference>
<dbReference type="GO" id="GO:0005763">
    <property type="term" value="C:mitochondrial small ribosomal subunit"/>
    <property type="evidence" value="ECO:0007669"/>
    <property type="project" value="TreeGrafter"/>
</dbReference>
<dbReference type="VEuPathDB" id="FungiDB:BD410DRAFT_714224"/>
<dbReference type="InterPro" id="IPR017264">
    <property type="entry name" value="Ribosomal_mS37_fun"/>
</dbReference>
<keyword evidence="2" id="KW-1185">Reference proteome</keyword>
<gene>
    <name evidence="1" type="ORF">BD410DRAFT_714224</name>
</gene>
<sequence>MVHINKLKVRPKKCELSLYLPNSIIGCSISTGQPKTLCAYQMSKMLGCWAATKDLSSINECAEAAAVLHDCMRNTPMQHKRHASTINYHLSRLQKVLNK</sequence>
<reference evidence="1 2" key="1">
    <citation type="submission" date="2018-06" db="EMBL/GenBank/DDBJ databases">
        <title>A transcriptomic atlas of mushroom development highlights an independent origin of complex multicellularity.</title>
        <authorList>
            <consortium name="DOE Joint Genome Institute"/>
            <person name="Krizsan K."/>
            <person name="Almasi E."/>
            <person name="Merenyi Z."/>
            <person name="Sahu N."/>
            <person name="Viragh M."/>
            <person name="Koszo T."/>
            <person name="Mondo S."/>
            <person name="Kiss B."/>
            <person name="Balint B."/>
            <person name="Kues U."/>
            <person name="Barry K."/>
            <person name="Hegedus J.C."/>
            <person name="Henrissat B."/>
            <person name="Johnson J."/>
            <person name="Lipzen A."/>
            <person name="Ohm R."/>
            <person name="Nagy I."/>
            <person name="Pangilinan J."/>
            <person name="Yan J."/>
            <person name="Xiong Y."/>
            <person name="Grigoriev I.V."/>
            <person name="Hibbett D.S."/>
            <person name="Nagy L.G."/>
        </authorList>
    </citation>
    <scope>NUCLEOTIDE SEQUENCE [LARGE SCALE GENOMIC DNA]</scope>
    <source>
        <strain evidence="1 2">SZMC22713</strain>
    </source>
</reference>
<protein>
    <recommendedName>
        <fullName evidence="3">37S ribosomal protein mrp10, mitochondrial</fullName>
    </recommendedName>
</protein>
<dbReference type="OrthoDB" id="2210at2759"/>
<evidence type="ECO:0000313" key="1">
    <source>
        <dbReference type="EMBL" id="TDL27529.1"/>
    </source>
</evidence>
<accession>A0A4Y7QL27</accession>
<dbReference type="GO" id="GO:0032543">
    <property type="term" value="P:mitochondrial translation"/>
    <property type="evidence" value="ECO:0007669"/>
    <property type="project" value="InterPro"/>
</dbReference>
<dbReference type="AlphaFoldDB" id="A0A4Y7QL27"/>
<dbReference type="STRING" id="50990.A0A4Y7QL27"/>
<evidence type="ECO:0000313" key="2">
    <source>
        <dbReference type="Proteomes" id="UP000294933"/>
    </source>
</evidence>
<organism evidence="1 2">
    <name type="scientific">Rickenella mellea</name>
    <dbReference type="NCBI Taxonomy" id="50990"/>
    <lineage>
        <taxon>Eukaryota</taxon>
        <taxon>Fungi</taxon>
        <taxon>Dikarya</taxon>
        <taxon>Basidiomycota</taxon>
        <taxon>Agaricomycotina</taxon>
        <taxon>Agaricomycetes</taxon>
        <taxon>Hymenochaetales</taxon>
        <taxon>Rickenellaceae</taxon>
        <taxon>Rickenella</taxon>
    </lineage>
</organism>
<proteinExistence type="predicted"/>
<dbReference type="Proteomes" id="UP000294933">
    <property type="component" value="Unassembled WGS sequence"/>
</dbReference>
<dbReference type="PROSITE" id="PS51257">
    <property type="entry name" value="PROKAR_LIPOPROTEIN"/>
    <property type="match status" value="1"/>
</dbReference>
<dbReference type="PANTHER" id="PTHR28066:SF1">
    <property type="entry name" value="SMALL RIBOSOMAL SUBUNIT PROTEIN MS37"/>
    <property type="match status" value="1"/>
</dbReference>
<evidence type="ECO:0008006" key="3">
    <source>
        <dbReference type="Google" id="ProtNLM"/>
    </source>
</evidence>
<dbReference type="EMBL" id="ML170159">
    <property type="protein sequence ID" value="TDL27529.1"/>
    <property type="molecule type" value="Genomic_DNA"/>
</dbReference>